<dbReference type="PANTHER" id="PTHR43792:SF8">
    <property type="entry name" value="[RIBOSOMAL PROTEIN US5]-ALANINE N-ACETYLTRANSFERASE"/>
    <property type="match status" value="1"/>
</dbReference>
<accession>A0A7V7QJ02</accession>
<dbReference type="InterPro" id="IPR000182">
    <property type="entry name" value="GNAT_dom"/>
</dbReference>
<keyword evidence="6" id="KW-1185">Reference proteome</keyword>
<proteinExistence type="inferred from homology"/>
<comment type="similarity">
    <text evidence="3">Belongs to the acetyltransferase family. RimJ subfamily.</text>
</comment>
<keyword evidence="1 5" id="KW-0808">Transferase</keyword>
<dbReference type="RefSeq" id="WP_151144006.1">
    <property type="nucleotide sequence ID" value="NZ_WAGX01000005.1"/>
</dbReference>
<dbReference type="GO" id="GO:0005737">
    <property type="term" value="C:cytoplasm"/>
    <property type="evidence" value="ECO:0007669"/>
    <property type="project" value="TreeGrafter"/>
</dbReference>
<evidence type="ECO:0000313" key="6">
    <source>
        <dbReference type="Proteomes" id="UP000461768"/>
    </source>
</evidence>
<dbReference type="PANTHER" id="PTHR43792">
    <property type="entry name" value="GNAT FAMILY, PUTATIVE (AFU_ORTHOLOGUE AFUA_3G00765)-RELATED-RELATED"/>
    <property type="match status" value="1"/>
</dbReference>
<comment type="caution">
    <text evidence="5">The sequence shown here is derived from an EMBL/GenBank/DDBJ whole genome shotgun (WGS) entry which is preliminary data.</text>
</comment>
<dbReference type="OrthoDB" id="9785602at2"/>
<reference evidence="5 6" key="2">
    <citation type="submission" date="2020-02" db="EMBL/GenBank/DDBJ databases">
        <title>Candidatus Galacturonibacter soehngenii shows hetero-acetogenic catabolism of galacturonic acid but lacks a canonical carbon monoxide dehydrogenase/acetyl-CoA synthase complex.</title>
        <authorList>
            <person name="Diender M."/>
            <person name="Stouten G.R."/>
            <person name="Petersen J.F."/>
            <person name="Nielsen P.H."/>
            <person name="Dueholm M.S."/>
            <person name="Pronk J.T."/>
            <person name="Van Loosdrecht M.C.M."/>
        </authorList>
    </citation>
    <scope>NUCLEOTIDE SEQUENCE [LARGE SCALE GENOMIC DNA]</scope>
    <source>
        <strain evidence="5">GalUA</strain>
    </source>
</reference>
<keyword evidence="2" id="KW-0012">Acyltransferase</keyword>
<evidence type="ECO:0000256" key="2">
    <source>
        <dbReference type="ARBA" id="ARBA00023315"/>
    </source>
</evidence>
<protein>
    <submittedName>
        <fullName evidence="5">GNAT family N-acetyltransferase</fullName>
    </submittedName>
</protein>
<evidence type="ECO:0000313" key="5">
    <source>
        <dbReference type="EMBL" id="KAB1437544.1"/>
    </source>
</evidence>
<evidence type="ECO:0000259" key="4">
    <source>
        <dbReference type="PROSITE" id="PS51186"/>
    </source>
</evidence>
<reference evidence="5 6" key="1">
    <citation type="submission" date="2019-09" db="EMBL/GenBank/DDBJ databases">
        <authorList>
            <person name="Valk L.C."/>
        </authorList>
    </citation>
    <scope>NUCLEOTIDE SEQUENCE [LARGE SCALE GENOMIC DNA]</scope>
    <source>
        <strain evidence="5">GalUA</strain>
    </source>
</reference>
<gene>
    <name evidence="5" type="ORF">F7O84_08015</name>
</gene>
<sequence>MNVIVDLRNVCLETDRLFIREWKLKDLEDFYEYAKVDGVGQMAGWNPHTSKEESKEILYSFIEGKSEFAIELKENNKVVGSVGLNEIFIDLGEPYTDLKGREIGYVLSKKYWGKGIMSEAVKRVIQFCFVEEKFDFLQCSHSIENNQSKRVIEKCGFTFIKEHTRKGTNEVEHISKFYVLNNLQH</sequence>
<dbReference type="InterPro" id="IPR016181">
    <property type="entry name" value="Acyl_CoA_acyltransferase"/>
</dbReference>
<evidence type="ECO:0000256" key="3">
    <source>
        <dbReference type="ARBA" id="ARBA00038502"/>
    </source>
</evidence>
<dbReference type="InterPro" id="IPR051531">
    <property type="entry name" value="N-acetyltransferase"/>
</dbReference>
<dbReference type="PROSITE" id="PS51186">
    <property type="entry name" value="GNAT"/>
    <property type="match status" value="1"/>
</dbReference>
<organism evidence="5 6">
    <name type="scientific">Candidatus Galacturonatibacter soehngenii</name>
    <dbReference type="NCBI Taxonomy" id="2307010"/>
    <lineage>
        <taxon>Bacteria</taxon>
        <taxon>Bacillati</taxon>
        <taxon>Bacillota</taxon>
        <taxon>Clostridia</taxon>
        <taxon>Lachnospirales</taxon>
        <taxon>Lachnospiraceae</taxon>
        <taxon>Candidatus Galacturonatibacter</taxon>
    </lineage>
</organism>
<evidence type="ECO:0000256" key="1">
    <source>
        <dbReference type="ARBA" id="ARBA00022679"/>
    </source>
</evidence>
<dbReference type="Pfam" id="PF13302">
    <property type="entry name" value="Acetyltransf_3"/>
    <property type="match status" value="1"/>
</dbReference>
<dbReference type="Gene3D" id="3.40.630.30">
    <property type="match status" value="1"/>
</dbReference>
<dbReference type="Proteomes" id="UP000461768">
    <property type="component" value="Unassembled WGS sequence"/>
</dbReference>
<name>A0A7V7QJ02_9FIRM</name>
<dbReference type="AlphaFoldDB" id="A0A7V7QJ02"/>
<dbReference type="SUPFAM" id="SSF55729">
    <property type="entry name" value="Acyl-CoA N-acyltransferases (Nat)"/>
    <property type="match status" value="1"/>
</dbReference>
<dbReference type="EMBL" id="WAGX01000005">
    <property type="protein sequence ID" value="KAB1437544.1"/>
    <property type="molecule type" value="Genomic_DNA"/>
</dbReference>
<feature type="domain" description="N-acetyltransferase" evidence="4">
    <location>
        <begin position="17"/>
        <end position="181"/>
    </location>
</feature>
<dbReference type="GO" id="GO:0008999">
    <property type="term" value="F:protein-N-terminal-alanine acetyltransferase activity"/>
    <property type="evidence" value="ECO:0007669"/>
    <property type="project" value="TreeGrafter"/>
</dbReference>